<evidence type="ECO:0000256" key="14">
    <source>
        <dbReference type="PIRNR" id="PIRNR006337"/>
    </source>
</evidence>
<feature type="binding site" evidence="16">
    <location>
        <begin position="405"/>
        <end position="410"/>
    </location>
    <ligand>
        <name>substrate</name>
    </ligand>
</feature>
<proteinExistence type="inferred from homology"/>
<dbReference type="SUPFAM" id="SSF81296">
    <property type="entry name" value="E set domains"/>
    <property type="match status" value="1"/>
</dbReference>
<dbReference type="UniPathway" id="UPA00299"/>
<feature type="active site" description="Proton donor" evidence="15">
    <location>
        <position position="312"/>
    </location>
</feature>
<keyword evidence="7 14" id="KW-0378">Hydrolase</keyword>
<evidence type="ECO:0000256" key="7">
    <source>
        <dbReference type="ARBA" id="ARBA00022801"/>
    </source>
</evidence>
<reference evidence="20" key="1">
    <citation type="submission" date="2018-05" db="EMBL/GenBank/DDBJ databases">
        <title>Pedobacter paludis sp. nov., isolated from wetland soil.</title>
        <authorList>
            <person name="Zhang Y."/>
        </authorList>
    </citation>
    <scope>NUCLEOTIDE SEQUENCE [LARGE SCALE GENOMIC DNA]</scope>
    <source>
        <strain evidence="20">R-8</strain>
    </source>
</reference>
<dbReference type="Proteomes" id="UP000245391">
    <property type="component" value="Unassembled WGS sequence"/>
</dbReference>
<keyword evidence="20" id="KW-1185">Reference proteome</keyword>
<dbReference type="PIRSF" id="PIRSF006337">
    <property type="entry name" value="Trehalose_TreZ"/>
    <property type="match status" value="1"/>
</dbReference>
<dbReference type="GO" id="GO:0005992">
    <property type="term" value="P:trehalose biosynthetic process"/>
    <property type="evidence" value="ECO:0007669"/>
    <property type="project" value="UniProtKB-UniRule"/>
</dbReference>
<evidence type="ECO:0000256" key="8">
    <source>
        <dbReference type="ARBA" id="ARBA00023277"/>
    </source>
</evidence>
<dbReference type="EC" id="3.2.1.141" evidence="4 13"/>
<feature type="binding site" evidence="16">
    <location>
        <begin position="273"/>
        <end position="278"/>
    </location>
    <ligand>
        <name>substrate</name>
    </ligand>
</feature>
<comment type="catalytic activity">
    <reaction evidence="12 14">
        <text>hydrolysis of (1-&gt;4)-alpha-D-glucosidic linkage in 4-alpha-D-[(1-&gt;4)-alpha-D-glucanosyl]n trehalose to yield trehalose and (1-&gt;4)-alpha-D-glucan.</text>
        <dbReference type="EC" id="3.2.1.141"/>
    </reaction>
</comment>
<comment type="similarity">
    <text evidence="3 14">Belongs to the glycosyl hydrolase 13 family.</text>
</comment>
<evidence type="ECO:0000256" key="15">
    <source>
        <dbReference type="PIRSR" id="PIRSR006337-1"/>
    </source>
</evidence>
<organism evidence="19 20">
    <name type="scientific">Pedobacter paludis</name>
    <dbReference type="NCBI Taxonomy" id="2203212"/>
    <lineage>
        <taxon>Bacteria</taxon>
        <taxon>Pseudomonadati</taxon>
        <taxon>Bacteroidota</taxon>
        <taxon>Sphingobacteriia</taxon>
        <taxon>Sphingobacteriales</taxon>
        <taxon>Sphingobacteriaceae</taxon>
        <taxon>Pedobacter</taxon>
    </lineage>
</organism>
<evidence type="ECO:0000256" key="2">
    <source>
        <dbReference type="ARBA" id="ARBA00005199"/>
    </source>
</evidence>
<dbReference type="AlphaFoldDB" id="A0A317EUR7"/>
<evidence type="ECO:0000256" key="16">
    <source>
        <dbReference type="PIRSR" id="PIRSR006337-2"/>
    </source>
</evidence>
<dbReference type="Gene3D" id="3.20.20.80">
    <property type="entry name" value="Glycosidases"/>
    <property type="match status" value="1"/>
</dbReference>
<dbReference type="InterPro" id="IPR017853">
    <property type="entry name" value="GH"/>
</dbReference>
<dbReference type="GO" id="GO:0033942">
    <property type="term" value="F:4-alpha-D-(1-&gt;4)-alpha-D-glucanotrehalose trehalohydrolase activity"/>
    <property type="evidence" value="ECO:0007669"/>
    <property type="project" value="UniProtKB-EC"/>
</dbReference>
<sequence length="624" mass="71547">MEINILKRKIGLNFNEIGIAEIWLWAPFASEVSVLINDSKLNLPLQKQNFGYWFLQSDLIHPLDEYHFEILSKEVKESKEHKLLKRADPASLFQFNGVNGTSRAFDLNAFQWTDENWTGINLESFIIYELHVGTFTSEGKFSSIENKLDYLISLGITAIELMPVAQYPGNRNWGYDGVFPFAVQESYGGPTALQHLVNVCHLKGLAVILDVVYNHFGPEGNFFADFGHYFTDKYQTPWGQAINFDDANCDSVRIFFIENALMWFRDFHIDALRMDAVHAIRDFGAVHILSEIKTHVNQLTKAIGKKHELIVELDLNDNRYINPQDKGGFGMDGQWIDEFHHALRVSAGQERHGYYADFNGVDDLAKSYNDAYVYDGQYSTHREKHFGTPAHGNLGKQFVVFSQNHDQVGNRMLGERTSVLVSFEMLKLMAGAVFCSPFLPLIFMGEEWAETNPFQFFVSHSDKDLVEAVRKGRKAEFKDFHNESDTPDPQSEETFYQSKLDWNKLNVDQHKTMLNYYRKLIALRKSNPVLANLNRNNTNAEAFSMQQCVLLKRWNDHQKIVCVMNFSNVEQEIHIDKDFKNLSPLLDSSATEWAGPNLYSNSISPEGKISISAESILIFYSQDV</sequence>
<evidence type="ECO:0000256" key="4">
    <source>
        <dbReference type="ARBA" id="ARBA00012268"/>
    </source>
</evidence>
<dbReference type="InterPro" id="IPR013783">
    <property type="entry name" value="Ig-like_fold"/>
</dbReference>
<evidence type="ECO:0000256" key="6">
    <source>
        <dbReference type="ARBA" id="ARBA00022490"/>
    </source>
</evidence>
<comment type="caution">
    <text evidence="19">The sequence shown here is derived from an EMBL/GenBank/DDBJ whole genome shotgun (WGS) entry which is preliminary data.</text>
</comment>
<name>A0A317EUR7_9SPHI</name>
<dbReference type="InterPro" id="IPR006047">
    <property type="entry name" value="GH13_cat_dom"/>
</dbReference>
<comment type="pathway">
    <text evidence="2 14">Glycan biosynthesis; trehalose biosynthesis.</text>
</comment>
<dbReference type="SMART" id="SM00642">
    <property type="entry name" value="Aamy"/>
    <property type="match status" value="1"/>
</dbReference>
<dbReference type="Pfam" id="PF00128">
    <property type="entry name" value="Alpha-amylase"/>
    <property type="match status" value="1"/>
</dbReference>
<dbReference type="Gene3D" id="1.10.10.760">
    <property type="entry name" value="E-set domains of sugar-utilizing enzymes"/>
    <property type="match status" value="1"/>
</dbReference>
<dbReference type="SUPFAM" id="SSF51445">
    <property type="entry name" value="(Trans)glycosidases"/>
    <property type="match status" value="1"/>
</dbReference>
<comment type="subcellular location">
    <subcellularLocation>
        <location evidence="1 15">Cytoplasm</location>
    </subcellularLocation>
</comment>
<evidence type="ECO:0000256" key="12">
    <source>
        <dbReference type="ARBA" id="ARBA00034013"/>
    </source>
</evidence>
<dbReference type="CDD" id="cd11325">
    <property type="entry name" value="AmyAc_GTHase"/>
    <property type="match status" value="1"/>
</dbReference>
<feature type="site" description="Transition state stabilizer" evidence="17">
    <location>
        <position position="406"/>
    </location>
</feature>
<dbReference type="OrthoDB" id="9761875at2"/>
<evidence type="ECO:0000256" key="3">
    <source>
        <dbReference type="ARBA" id="ARBA00008061"/>
    </source>
</evidence>
<evidence type="ECO:0000259" key="18">
    <source>
        <dbReference type="SMART" id="SM00642"/>
    </source>
</evidence>
<dbReference type="EMBL" id="QGNY01000008">
    <property type="protein sequence ID" value="PWS30172.1"/>
    <property type="molecule type" value="Genomic_DNA"/>
</dbReference>
<gene>
    <name evidence="19" type="primary">treZ</name>
    <name evidence="19" type="ORF">DF947_19620</name>
</gene>
<evidence type="ECO:0000256" key="9">
    <source>
        <dbReference type="ARBA" id="ARBA00023295"/>
    </source>
</evidence>
<keyword evidence="8" id="KW-0119">Carbohydrate metabolism</keyword>
<dbReference type="PANTHER" id="PTHR43651">
    <property type="entry name" value="1,4-ALPHA-GLUCAN-BRANCHING ENZYME"/>
    <property type="match status" value="1"/>
</dbReference>
<dbReference type="InterPro" id="IPR044901">
    <property type="entry name" value="Trehalose_TreZ_E-set_sf"/>
</dbReference>
<evidence type="ECO:0000256" key="5">
    <source>
        <dbReference type="ARBA" id="ARBA00015938"/>
    </source>
</evidence>
<dbReference type="RefSeq" id="WP_109932136.1">
    <property type="nucleotide sequence ID" value="NZ_QGNY01000008.1"/>
</dbReference>
<keyword evidence="9 14" id="KW-0326">Glycosidase</keyword>
<dbReference type="Gene3D" id="2.60.40.10">
    <property type="entry name" value="Immunoglobulins"/>
    <property type="match status" value="1"/>
</dbReference>
<evidence type="ECO:0000256" key="17">
    <source>
        <dbReference type="PIRSR" id="PIRSR006337-3"/>
    </source>
</evidence>
<evidence type="ECO:0000256" key="1">
    <source>
        <dbReference type="ARBA" id="ARBA00004496"/>
    </source>
</evidence>
<evidence type="ECO:0000313" key="20">
    <source>
        <dbReference type="Proteomes" id="UP000245391"/>
    </source>
</evidence>
<evidence type="ECO:0000256" key="11">
    <source>
        <dbReference type="ARBA" id="ARBA00033284"/>
    </source>
</evidence>
<dbReference type="InterPro" id="IPR012768">
    <property type="entry name" value="Trehalose_TreZ"/>
</dbReference>
<protein>
    <recommendedName>
        <fullName evidence="5 13">Malto-oligosyltrehalose trehalohydrolase</fullName>
        <shortName evidence="14">MTHase</shortName>
        <ecNumber evidence="4 13">3.2.1.141</ecNumber>
    </recommendedName>
    <alternativeName>
        <fullName evidence="11 14">4-alpha-D-((1-&gt;4)-alpha-D-glucano)trehalose trehalohydrolase</fullName>
    </alternativeName>
    <alternativeName>
        <fullName evidence="10 14">Maltooligosyl trehalose trehalohydrolase</fullName>
    </alternativeName>
</protein>
<feature type="binding site" evidence="16">
    <location>
        <begin position="337"/>
        <end position="341"/>
    </location>
    <ligand>
        <name>substrate</name>
    </ligand>
</feature>
<feature type="active site" description="Nucleophile" evidence="15">
    <location>
        <position position="275"/>
    </location>
</feature>
<dbReference type="InterPro" id="IPR014756">
    <property type="entry name" value="Ig_E-set"/>
</dbReference>
<dbReference type="NCBIfam" id="TIGR02402">
    <property type="entry name" value="trehalose_TreZ"/>
    <property type="match status" value="1"/>
</dbReference>
<dbReference type="PANTHER" id="PTHR43651:SF11">
    <property type="entry name" value="MALTO-OLIGOSYLTREHALOSE TREHALOHYDROLASE"/>
    <property type="match status" value="1"/>
</dbReference>
<evidence type="ECO:0000256" key="10">
    <source>
        <dbReference type="ARBA" id="ARBA00032057"/>
    </source>
</evidence>
<accession>A0A317EUR7</accession>
<feature type="domain" description="Glycosyl hydrolase family 13 catalytic" evidence="18">
    <location>
        <begin position="129"/>
        <end position="524"/>
    </location>
</feature>
<evidence type="ECO:0000256" key="13">
    <source>
        <dbReference type="NCBIfam" id="TIGR02402"/>
    </source>
</evidence>
<keyword evidence="6" id="KW-0963">Cytoplasm</keyword>
<evidence type="ECO:0000313" key="19">
    <source>
        <dbReference type="EMBL" id="PWS30172.1"/>
    </source>
</evidence>
<dbReference type="GO" id="GO:0005737">
    <property type="term" value="C:cytoplasm"/>
    <property type="evidence" value="ECO:0007669"/>
    <property type="project" value="UniProtKB-SubCell"/>
</dbReference>